<proteinExistence type="predicted"/>
<dbReference type="InterPro" id="IPR001434">
    <property type="entry name" value="OmcB-like_DUF11"/>
</dbReference>
<dbReference type="Proteomes" id="UP001208649">
    <property type="component" value="Unassembled WGS sequence"/>
</dbReference>
<organism evidence="3 4">
    <name type="scientific">Chryseobacterium edaphi</name>
    <dbReference type="NCBI Taxonomy" id="2976532"/>
    <lineage>
        <taxon>Bacteria</taxon>
        <taxon>Pseudomonadati</taxon>
        <taxon>Bacteroidota</taxon>
        <taxon>Flavobacteriia</taxon>
        <taxon>Flavobacteriales</taxon>
        <taxon>Weeksellaceae</taxon>
        <taxon>Chryseobacterium group</taxon>
        <taxon>Chryseobacterium</taxon>
    </lineage>
</organism>
<dbReference type="InterPro" id="IPR047589">
    <property type="entry name" value="DUF11_rpt"/>
</dbReference>
<dbReference type="RefSeq" id="WP_263003728.1">
    <property type="nucleotide sequence ID" value="NZ_JAOTEM010000003.1"/>
</dbReference>
<feature type="domain" description="DUF11" evidence="2">
    <location>
        <begin position="288"/>
        <end position="403"/>
    </location>
</feature>
<protein>
    <submittedName>
        <fullName evidence="3">DUF11 domain-containing protein</fullName>
    </submittedName>
</protein>
<dbReference type="Pfam" id="PF01345">
    <property type="entry name" value="DUF11"/>
    <property type="match status" value="1"/>
</dbReference>
<dbReference type="InterPro" id="IPR028974">
    <property type="entry name" value="TSP_type-3_rpt"/>
</dbReference>
<sequence length="1419" mass="148722">MKFKNTRYYKKQLILLMGLISGVVFSQTYPDLEMGNVTPSTATSTNLTVALQKDTNNNTGTTLVNYSTPTPLTVSYIVNSTNFTNAVRFGTAGVVPFYSLMNAFGNTGSDNGQYTSNGVATNGTGIDVASNYAASIQASLASAGSQAGNGRVKLGEITINLSRGTHNPNLHFKGLGEAGTGASVTAEFTVKSVLNSSGAEILSSTTILGLSGTNLTVTNAGKTINNSYTGTTTPDAANSARGTVRFQSNDIKTIVLEVYGNRNGGNATAVTWTNTDSFLIGLSAGESDLQVTQSVSTNNPTVGGNVTFTIIAANRGASNNTNVVVNDILPSGFTFVSATTSVGSYNSANGVWTVGTLIDGANATLSLIGTMTRNGSYLNTATITSDLTVNDPNSANNTSSAQVFSSDTDGDGILNSADLDNDNDGILDTVENSCIASAKVEGPPIFSNDFGTGSTTGTDPYVVGHGYAAVNPSDGNYSVTTSETQTVFYTKTNANGDLDAGYNEITSGSKAGRFLMINVNSAVTTASPIYRVTGLNVVPGVTYRFRLDMAGLAETPGNSVPSLQLTIKDGSNNQLATANSNSINMANDDIWRRLTLEFTATTSTVNLEIYNLQSNGGGNDLGIDNIVFTPLLCDLDGDGIPNQLDLDSDNDGCFDAFENTGNVTPVQAPSGYIMGATNSNGIPTIAGTGLGIGASQNAAQNRCNDNDLDGVPNNLDLDDDNDGILDSDEKACGPDSILSLSGYKGFVYNSTAALDSWTQINGSTTFPTAGFTQVATFDYIENASTLNAFNVNFDASGNISGTNVDMVNYRGTALSPPSRDYAVLFSKTINADEVGTYQYNLINADNHVFVYVNGVKVASRQNVYNTSLPVTNFVTVTVALGDKIDILLVEEDAGNTYININAAKTVGQCMLDTDGDGIPDHFDTDSDGDGCFDAIEGAANITSGQLNSNNQISGAVDANGIPTAANGGQGIGRSQDGSKNDCTDSDGDLIPDWQDLDDDNDGILDTNECSLNLASYVGNNFSTAVPAIPGSTSDNTKFLQLRPSDFGLTTAGATNQTATRDYSSFFGLPAGSIIVTVENAHVHPNATSNPSSNVFYVSGRNGIGDTRVRVTGTLGSYVAIEHGQEYYGLQERSIKFYDGSHLTASNLYNINTQPNTGNWQSGSTGRTYFVRHTTAATENGVLAYGVINTEINPKVIGVSTNNAVTTEYSTFFIRIFPECDSDKDGIPNRLDLDSDGDGCPDVIEGGANFTTGATYITSNRINTGVNASGVPNVPTATPVITNYTQAAGQGSGNSQNNTLNDCKCYKTPTTTTGTDNPTLHGITAFNRAGANNSNWPMLRNNGWTALEANTKAFVMNRMPSAPTVNPGEPLSAVGGTPVITSPIIGMTYYDTRSDCMRVNIDGTRTGWKCFDTQSCPDEN</sequence>
<dbReference type="NCBIfam" id="TIGR01451">
    <property type="entry name" value="B_ant_repeat"/>
    <property type="match status" value="1"/>
</dbReference>
<gene>
    <name evidence="3" type="ORF">NZ698_13560</name>
</gene>
<keyword evidence="4" id="KW-1185">Reference proteome</keyword>
<evidence type="ECO:0000256" key="1">
    <source>
        <dbReference type="SAM" id="MobiDB-lite"/>
    </source>
</evidence>
<comment type="caution">
    <text evidence="3">The sequence shown here is derived from an EMBL/GenBank/DDBJ whole genome shotgun (WGS) entry which is preliminary data.</text>
</comment>
<dbReference type="SUPFAM" id="SSF103647">
    <property type="entry name" value="TSP type-3 repeat"/>
    <property type="match status" value="1"/>
</dbReference>
<evidence type="ECO:0000259" key="2">
    <source>
        <dbReference type="Pfam" id="PF01345"/>
    </source>
</evidence>
<accession>A0ABT2W7P3</accession>
<feature type="region of interest" description="Disordered" evidence="1">
    <location>
        <begin position="961"/>
        <end position="989"/>
    </location>
</feature>
<evidence type="ECO:0000313" key="4">
    <source>
        <dbReference type="Proteomes" id="UP001208649"/>
    </source>
</evidence>
<name>A0ABT2W7P3_9FLAO</name>
<dbReference type="InterPro" id="IPR013783">
    <property type="entry name" value="Ig-like_fold"/>
</dbReference>
<reference evidence="4" key="1">
    <citation type="submission" date="2023-07" db="EMBL/GenBank/DDBJ databases">
        <title>Chryseobacterium sp. strain PBS4-4 Genome sequencing and assembly.</title>
        <authorList>
            <person name="Jung Y."/>
        </authorList>
    </citation>
    <scope>NUCLEOTIDE SEQUENCE [LARGE SCALE GENOMIC DNA]</scope>
    <source>
        <strain evidence="4">PBS4-4</strain>
    </source>
</reference>
<evidence type="ECO:0000313" key="3">
    <source>
        <dbReference type="EMBL" id="MCU7618231.1"/>
    </source>
</evidence>
<dbReference type="EMBL" id="JAOTEM010000003">
    <property type="protein sequence ID" value="MCU7618231.1"/>
    <property type="molecule type" value="Genomic_DNA"/>
</dbReference>
<dbReference type="Gene3D" id="2.60.40.10">
    <property type="entry name" value="Immunoglobulins"/>
    <property type="match status" value="1"/>
</dbReference>